<feature type="domain" description="ABC transmembrane type-1" evidence="8">
    <location>
        <begin position="104"/>
        <end position="317"/>
    </location>
</feature>
<reference evidence="9" key="2">
    <citation type="submission" date="2020-09" db="EMBL/GenBank/DDBJ databases">
        <authorList>
            <person name="Sun Q."/>
            <person name="Ohkuma M."/>
        </authorList>
    </citation>
    <scope>NUCLEOTIDE SEQUENCE</scope>
    <source>
        <strain evidence="9">JCM 4335</strain>
    </source>
</reference>
<evidence type="ECO:0000256" key="6">
    <source>
        <dbReference type="ARBA" id="ARBA00023136"/>
    </source>
</evidence>
<comment type="similarity">
    <text evidence="7">Belongs to the binding-protein-dependent transport system permease family.</text>
</comment>
<evidence type="ECO:0000256" key="7">
    <source>
        <dbReference type="RuleBase" id="RU363032"/>
    </source>
</evidence>
<dbReference type="Gene3D" id="1.10.3720.10">
    <property type="entry name" value="MetI-like"/>
    <property type="match status" value="1"/>
</dbReference>
<dbReference type="InterPro" id="IPR035906">
    <property type="entry name" value="MetI-like_sf"/>
</dbReference>
<evidence type="ECO:0000256" key="4">
    <source>
        <dbReference type="ARBA" id="ARBA00022692"/>
    </source>
</evidence>
<feature type="transmembrane region" description="Helical" evidence="7">
    <location>
        <begin position="31"/>
        <end position="53"/>
    </location>
</feature>
<feature type="transmembrane region" description="Helical" evidence="7">
    <location>
        <begin position="192"/>
        <end position="214"/>
    </location>
</feature>
<dbReference type="EMBL" id="BMSV01000007">
    <property type="protein sequence ID" value="GGQ16545.1"/>
    <property type="molecule type" value="Genomic_DNA"/>
</dbReference>
<comment type="caution">
    <text evidence="9">The sequence shown here is derived from an EMBL/GenBank/DDBJ whole genome shotgun (WGS) entry which is preliminary data.</text>
</comment>
<keyword evidence="5 7" id="KW-1133">Transmembrane helix</keyword>
<evidence type="ECO:0000256" key="2">
    <source>
        <dbReference type="ARBA" id="ARBA00022448"/>
    </source>
</evidence>
<name>A0A918EKS9_9ACTN</name>
<dbReference type="PANTHER" id="PTHR43005">
    <property type="entry name" value="BLR7065 PROTEIN"/>
    <property type="match status" value="1"/>
</dbReference>
<feature type="transmembrane region" description="Helical" evidence="7">
    <location>
        <begin position="247"/>
        <end position="270"/>
    </location>
</feature>
<dbReference type="InterPro" id="IPR000515">
    <property type="entry name" value="MetI-like"/>
</dbReference>
<evidence type="ECO:0000256" key="1">
    <source>
        <dbReference type="ARBA" id="ARBA00004651"/>
    </source>
</evidence>
<dbReference type="PANTHER" id="PTHR43005:SF1">
    <property type="entry name" value="SPERMIDINE_PUTRESCINE TRANSPORT SYSTEM PERMEASE PROTEIN"/>
    <property type="match status" value="1"/>
</dbReference>
<dbReference type="GO" id="GO:0005886">
    <property type="term" value="C:plasma membrane"/>
    <property type="evidence" value="ECO:0007669"/>
    <property type="project" value="UniProtKB-SubCell"/>
</dbReference>
<dbReference type="Proteomes" id="UP000654123">
    <property type="component" value="Unassembled WGS sequence"/>
</dbReference>
<evidence type="ECO:0000256" key="3">
    <source>
        <dbReference type="ARBA" id="ARBA00022475"/>
    </source>
</evidence>
<evidence type="ECO:0000313" key="10">
    <source>
        <dbReference type="Proteomes" id="UP000654123"/>
    </source>
</evidence>
<organism evidence="9 10">
    <name type="scientific">Streptomyces roseolilacinus</name>
    <dbReference type="NCBI Taxonomy" id="66904"/>
    <lineage>
        <taxon>Bacteria</taxon>
        <taxon>Bacillati</taxon>
        <taxon>Actinomycetota</taxon>
        <taxon>Actinomycetes</taxon>
        <taxon>Kitasatosporales</taxon>
        <taxon>Streptomycetaceae</taxon>
        <taxon>Streptomyces</taxon>
    </lineage>
</organism>
<comment type="subcellular location">
    <subcellularLocation>
        <location evidence="1 7">Cell membrane</location>
        <topology evidence="1 7">Multi-pass membrane protein</topology>
    </subcellularLocation>
</comment>
<dbReference type="CDD" id="cd06261">
    <property type="entry name" value="TM_PBP2"/>
    <property type="match status" value="1"/>
</dbReference>
<feature type="transmembrane region" description="Helical" evidence="7">
    <location>
        <begin position="141"/>
        <end position="158"/>
    </location>
</feature>
<proteinExistence type="inferred from homology"/>
<keyword evidence="10" id="KW-1185">Reference proteome</keyword>
<reference evidence="9" key="1">
    <citation type="journal article" date="2014" name="Int. J. Syst. Evol. Microbiol.">
        <title>Complete genome sequence of Corynebacterium casei LMG S-19264T (=DSM 44701T), isolated from a smear-ripened cheese.</title>
        <authorList>
            <consortium name="US DOE Joint Genome Institute (JGI-PGF)"/>
            <person name="Walter F."/>
            <person name="Albersmeier A."/>
            <person name="Kalinowski J."/>
            <person name="Ruckert C."/>
        </authorList>
    </citation>
    <scope>NUCLEOTIDE SEQUENCE</scope>
    <source>
        <strain evidence="9">JCM 4335</strain>
    </source>
</reference>
<keyword evidence="6 7" id="KW-0472">Membrane</keyword>
<evidence type="ECO:0000313" key="9">
    <source>
        <dbReference type="EMBL" id="GGQ16545.1"/>
    </source>
</evidence>
<dbReference type="SUPFAM" id="SSF160964">
    <property type="entry name" value="MalF N-terminal region-like"/>
    <property type="match status" value="1"/>
</dbReference>
<dbReference type="Pfam" id="PF00528">
    <property type="entry name" value="BPD_transp_1"/>
    <property type="match status" value="1"/>
</dbReference>
<feature type="transmembrane region" description="Helical" evidence="7">
    <location>
        <begin position="296"/>
        <end position="317"/>
    </location>
</feature>
<dbReference type="RefSeq" id="WP_189535620.1">
    <property type="nucleotide sequence ID" value="NZ_BMSV01000007.1"/>
</dbReference>
<feature type="transmembrane region" description="Helical" evidence="7">
    <location>
        <begin position="104"/>
        <end position="129"/>
    </location>
</feature>
<dbReference type="AlphaFoldDB" id="A0A918EKS9"/>
<dbReference type="GO" id="GO:0055085">
    <property type="term" value="P:transmembrane transport"/>
    <property type="evidence" value="ECO:0007669"/>
    <property type="project" value="InterPro"/>
</dbReference>
<sequence>MKTATADPATAARPARTGLLTRMKRLYDRHWYAWAMVLPVVLVIGVLIAYPLVQGVYLSFTDANELNVAKQLGATEIPATYQFVGLDNYWRVLSGADGEFYPKLLWTVVWTVSCVFFHYTIGLGLALLLNRKLKGRSLYRVLLILPWAVPPFVATYIWRMMYNSESGVFNAMLGKLGIGPVDWLGDTFMQKVAVIGVNVWLGVPFMMVAVLGGLQAISSEQYEAAEMDGASPWQRFRHVTLPGLRPVSATVIMLGTIWTFNMFPIIYLMLGEANALHSEILVTYAYRLAFGSVRDYAGAATYGILILSMLLVFAVFYRRILDRQEAAR</sequence>
<keyword evidence="3" id="KW-1003">Cell membrane</keyword>
<dbReference type="PROSITE" id="PS50928">
    <property type="entry name" value="ABC_TM1"/>
    <property type="match status" value="1"/>
</dbReference>
<accession>A0A918EKS9</accession>
<protein>
    <submittedName>
        <fullName evidence="9">ABC transporter permease</fullName>
    </submittedName>
</protein>
<keyword evidence="2 7" id="KW-0813">Transport</keyword>
<evidence type="ECO:0000256" key="5">
    <source>
        <dbReference type="ARBA" id="ARBA00022989"/>
    </source>
</evidence>
<gene>
    <name evidence="9" type="ORF">GCM10010249_39070</name>
</gene>
<dbReference type="SUPFAM" id="SSF161098">
    <property type="entry name" value="MetI-like"/>
    <property type="match status" value="1"/>
</dbReference>
<evidence type="ECO:0000259" key="8">
    <source>
        <dbReference type="PROSITE" id="PS50928"/>
    </source>
</evidence>
<keyword evidence="4 7" id="KW-0812">Transmembrane</keyword>